<evidence type="ECO:0000313" key="2">
    <source>
        <dbReference type="Proteomes" id="UP000823775"/>
    </source>
</evidence>
<comment type="caution">
    <text evidence="1">The sequence shown here is derived from an EMBL/GenBank/DDBJ whole genome shotgun (WGS) entry which is preliminary data.</text>
</comment>
<protein>
    <submittedName>
        <fullName evidence="1">Uncharacterized protein</fullName>
    </submittedName>
</protein>
<evidence type="ECO:0000313" key="1">
    <source>
        <dbReference type="EMBL" id="MCE3217042.1"/>
    </source>
</evidence>
<accession>A0ABS8X0F9</accession>
<name>A0ABS8X0F9_DATST</name>
<dbReference type="Proteomes" id="UP000823775">
    <property type="component" value="Unassembled WGS sequence"/>
</dbReference>
<keyword evidence="2" id="KW-1185">Reference proteome</keyword>
<proteinExistence type="predicted"/>
<dbReference type="EMBL" id="JACEIK010015550">
    <property type="protein sequence ID" value="MCE3217042.1"/>
    <property type="molecule type" value="Genomic_DNA"/>
</dbReference>
<gene>
    <name evidence="1" type="ORF">HAX54_010167</name>
</gene>
<reference evidence="1 2" key="1">
    <citation type="journal article" date="2021" name="BMC Genomics">
        <title>Datura genome reveals duplications of psychoactive alkaloid biosynthetic genes and high mutation rate following tissue culture.</title>
        <authorList>
            <person name="Rajewski A."/>
            <person name="Carter-House D."/>
            <person name="Stajich J."/>
            <person name="Litt A."/>
        </authorList>
    </citation>
    <scope>NUCLEOTIDE SEQUENCE [LARGE SCALE GENOMIC DNA]</scope>
    <source>
        <strain evidence="1">AR-01</strain>
    </source>
</reference>
<sequence length="143" mass="16343">MENTLNHLNSSFIPNSIQNISFTILPHPNPTTYGIPPHVMVEYTSTPNNSRVMNIQPATITTSVAERQPNMLVLRRYGRTAKEIQTVREIPIQRRIAEEEMPSRNIQSLSYEDLCICLDLILPPGFKLPKFNTFDGKRNPITH</sequence>
<organism evidence="1 2">
    <name type="scientific">Datura stramonium</name>
    <name type="common">Jimsonweed</name>
    <name type="synonym">Common thornapple</name>
    <dbReference type="NCBI Taxonomy" id="4076"/>
    <lineage>
        <taxon>Eukaryota</taxon>
        <taxon>Viridiplantae</taxon>
        <taxon>Streptophyta</taxon>
        <taxon>Embryophyta</taxon>
        <taxon>Tracheophyta</taxon>
        <taxon>Spermatophyta</taxon>
        <taxon>Magnoliopsida</taxon>
        <taxon>eudicotyledons</taxon>
        <taxon>Gunneridae</taxon>
        <taxon>Pentapetalae</taxon>
        <taxon>asterids</taxon>
        <taxon>lamiids</taxon>
        <taxon>Solanales</taxon>
        <taxon>Solanaceae</taxon>
        <taxon>Solanoideae</taxon>
        <taxon>Datureae</taxon>
        <taxon>Datura</taxon>
    </lineage>
</organism>